<evidence type="ECO:0000313" key="6">
    <source>
        <dbReference type="EMBL" id="QCW81255.1"/>
    </source>
</evidence>
<dbReference type="InterPro" id="IPR013099">
    <property type="entry name" value="K_chnl_dom"/>
</dbReference>
<evidence type="ECO:0000259" key="5">
    <source>
        <dbReference type="PROSITE" id="PS51201"/>
    </source>
</evidence>
<keyword evidence="3" id="KW-0406">Ion transport</keyword>
<accession>A0A4V1IJF8</accession>
<comment type="subcellular location">
    <subcellularLocation>
        <location evidence="1">Cell membrane</location>
        <topology evidence="1">Multi-pass membrane protein</topology>
    </subcellularLocation>
</comment>
<dbReference type="OrthoDB" id="9781411at2"/>
<keyword evidence="4" id="KW-0812">Transmembrane</keyword>
<proteinExistence type="predicted"/>
<dbReference type="EMBL" id="CP035467">
    <property type="protein sequence ID" value="QCW81255.1"/>
    <property type="molecule type" value="Genomic_DNA"/>
</dbReference>
<dbReference type="Gene3D" id="3.40.50.720">
    <property type="entry name" value="NAD(P)-binding Rossmann-like Domain"/>
    <property type="match status" value="2"/>
</dbReference>
<dbReference type="PANTHER" id="PTHR43833">
    <property type="entry name" value="POTASSIUM CHANNEL PROTEIN 2-RELATED-RELATED"/>
    <property type="match status" value="1"/>
</dbReference>
<keyword evidence="4" id="KW-0472">Membrane</keyword>
<dbReference type="PROSITE" id="PS51201">
    <property type="entry name" value="RCK_N"/>
    <property type="match status" value="1"/>
</dbReference>
<dbReference type="KEGG" id="mbur:EQU24_02535"/>
<keyword evidence="4" id="KW-1133">Transmembrane helix</keyword>
<dbReference type="InterPro" id="IPR003148">
    <property type="entry name" value="RCK_N"/>
</dbReference>
<sequence>MTESTDLSRVSFIVMREMRRPVMALITVYAVSILGMVFIPGHEVDGKPQYLSVFHAFYFMTYTATTTGFGEIPFEFNDAQRLWAMVCLYVSVITWFYAIGSIVRLFQNPFFVRAVEERKFSRQVLRISEPYFIICGFGDTGSVLARGLSDYGVPAVFIDGDEDRIRALTLRDYRVPMPGLCADASVPKHLLEAGIRRRNCQAIVAITNNEEINLKISALARLLNPSIRIITLSKVDVFEETLANLGGEVHIVDPFKMFAKVLVTTMTHPSFYPLNNWLVRAPRVRLSDAIKPPFGKWIVCGYGRMGHEINHALVKQGMKTVVIDPHDCSEEEGIDSYIVGRSTAKTLAQAGIENAVGILAGTDDDGHNLGILLNARKLNGNLFTLVRQNRHENRIAFEASQIDMIMQPTLVTARRVLFLLVAPLLKPFFQHLLKDEPGRKEDMEKVIQQLEKKIGRRQPHLITVDVVKERCSAVTACLEEGEQVLLGDILKHPDNFNRKLDLIAFVVKSGEVISVLPPDDYRIKIGDQILFCGTGASRRLLNATLNNEYNLFYVRNGVHLPKGYFMRWYAQRQNRPVA</sequence>
<evidence type="ECO:0000256" key="2">
    <source>
        <dbReference type="ARBA" id="ARBA00022448"/>
    </source>
</evidence>
<reference evidence="7" key="1">
    <citation type="journal article" date="2019" name="J. Bacteriol.">
        <title>A Mutagenic Screen Identifies a TonB-Dependent Receptor Required for the Lanthanide Metal Switch in the Type I Methanotroph 'Methylotuvimicrobium buryatense' 5GB1C.</title>
        <authorList>
            <person name="Groom J.D."/>
            <person name="Ford S.M."/>
            <person name="Pesesky M.W."/>
            <person name="Lidstrom M.E."/>
        </authorList>
    </citation>
    <scope>NUCLEOTIDE SEQUENCE [LARGE SCALE GENOMIC DNA]</scope>
    <source>
        <strain evidence="7">5GB1C</strain>
    </source>
</reference>
<feature type="transmembrane region" description="Helical" evidence="4">
    <location>
        <begin position="82"/>
        <end position="106"/>
    </location>
</feature>
<keyword evidence="7" id="KW-1185">Reference proteome</keyword>
<evidence type="ECO:0000313" key="7">
    <source>
        <dbReference type="Proteomes" id="UP000305881"/>
    </source>
</evidence>
<dbReference type="Gene3D" id="1.10.287.70">
    <property type="match status" value="1"/>
</dbReference>
<dbReference type="Pfam" id="PF07885">
    <property type="entry name" value="Ion_trans_2"/>
    <property type="match status" value="1"/>
</dbReference>
<dbReference type="GO" id="GO:0005886">
    <property type="term" value="C:plasma membrane"/>
    <property type="evidence" value="ECO:0007669"/>
    <property type="project" value="UniProtKB-SubCell"/>
</dbReference>
<dbReference type="PANTHER" id="PTHR43833:SF5">
    <property type="entry name" value="TRK SYSTEM POTASSIUM UPTAKE PROTEIN TRKA"/>
    <property type="match status" value="1"/>
</dbReference>
<dbReference type="SUPFAM" id="SSF51735">
    <property type="entry name" value="NAD(P)-binding Rossmann-fold domains"/>
    <property type="match status" value="2"/>
</dbReference>
<dbReference type="GO" id="GO:0006813">
    <property type="term" value="P:potassium ion transport"/>
    <property type="evidence" value="ECO:0007669"/>
    <property type="project" value="InterPro"/>
</dbReference>
<evidence type="ECO:0000256" key="1">
    <source>
        <dbReference type="ARBA" id="ARBA00004651"/>
    </source>
</evidence>
<feature type="transmembrane region" description="Helical" evidence="4">
    <location>
        <begin position="51"/>
        <end position="70"/>
    </location>
</feature>
<keyword evidence="2" id="KW-0813">Transport</keyword>
<dbReference type="RefSeq" id="WP_017841007.1">
    <property type="nucleotide sequence ID" value="NZ_CP035467.1"/>
</dbReference>
<dbReference type="InterPro" id="IPR050721">
    <property type="entry name" value="Trk_Ktr_HKT_K-transport"/>
</dbReference>
<evidence type="ECO:0000256" key="3">
    <source>
        <dbReference type="ARBA" id="ARBA00023065"/>
    </source>
</evidence>
<protein>
    <submittedName>
        <fullName evidence="6">Potassium transporter</fullName>
    </submittedName>
</protein>
<dbReference type="SUPFAM" id="SSF81324">
    <property type="entry name" value="Voltage-gated potassium channels"/>
    <property type="match status" value="1"/>
</dbReference>
<gene>
    <name evidence="6" type="ORF">EQU24_02535</name>
</gene>
<dbReference type="STRING" id="675511.GCA_000341735_02497"/>
<dbReference type="Pfam" id="PF02254">
    <property type="entry name" value="TrkA_N"/>
    <property type="match status" value="2"/>
</dbReference>
<dbReference type="Proteomes" id="UP000305881">
    <property type="component" value="Chromosome"/>
</dbReference>
<dbReference type="AlphaFoldDB" id="A0A4V1IJF8"/>
<organism evidence="6 7">
    <name type="scientific">Methylotuvimicrobium buryatense</name>
    <name type="common">Methylomicrobium buryatense</name>
    <dbReference type="NCBI Taxonomy" id="95641"/>
    <lineage>
        <taxon>Bacteria</taxon>
        <taxon>Pseudomonadati</taxon>
        <taxon>Pseudomonadota</taxon>
        <taxon>Gammaproteobacteria</taxon>
        <taxon>Methylococcales</taxon>
        <taxon>Methylococcaceae</taxon>
        <taxon>Methylotuvimicrobium</taxon>
    </lineage>
</organism>
<name>A0A4V1IJF8_METBY</name>
<dbReference type="InterPro" id="IPR036291">
    <property type="entry name" value="NAD(P)-bd_dom_sf"/>
</dbReference>
<feature type="domain" description="RCK N-terminal" evidence="5">
    <location>
        <begin position="129"/>
        <end position="252"/>
    </location>
</feature>
<evidence type="ECO:0000256" key="4">
    <source>
        <dbReference type="SAM" id="Phobius"/>
    </source>
</evidence>
<feature type="transmembrane region" description="Helical" evidence="4">
    <location>
        <begin position="21"/>
        <end position="39"/>
    </location>
</feature>